<protein>
    <recommendedName>
        <fullName evidence="4">Carbamate kinase</fullName>
    </recommendedName>
</protein>
<dbReference type="PANTHER" id="PTHR30409:SF1">
    <property type="entry name" value="CARBAMATE KINASE-RELATED"/>
    <property type="match status" value="1"/>
</dbReference>
<dbReference type="GeneID" id="97485311"/>
<comment type="caution">
    <text evidence="8">The sequence shown here is derived from an EMBL/GenBank/DDBJ whole genome shotgun (WGS) entry which is preliminary data.</text>
</comment>
<dbReference type="PANTHER" id="PTHR30409">
    <property type="entry name" value="CARBAMATE KINASE"/>
    <property type="match status" value="1"/>
</dbReference>
<reference evidence="8" key="4">
    <citation type="submission" date="2016-08" db="EMBL/GenBank/DDBJ databases">
        <title>Sequencing, Assembly and Comparative Genomics of S. aureofaciens ATCC 10762.</title>
        <authorList>
            <person name="Gradnigo J.S."/>
            <person name="Johnson N."/>
            <person name="Somerville G.A."/>
        </authorList>
    </citation>
    <scope>NUCLEOTIDE SEQUENCE [LARGE SCALE GENOMIC DNA]</scope>
    <source>
        <strain evidence="8">ATCC 10762</strain>
    </source>
</reference>
<reference evidence="7" key="5">
    <citation type="submission" date="2020-09" db="EMBL/GenBank/DDBJ databases">
        <authorList>
            <person name="Sun Q."/>
            <person name="Ohkuma M."/>
        </authorList>
    </citation>
    <scope>NUCLEOTIDE SEQUENCE</scope>
    <source>
        <strain evidence="7">JCM 4434</strain>
    </source>
</reference>
<dbReference type="RefSeq" id="WP_063737863.1">
    <property type="nucleotide sequence ID" value="NZ_BMUB01000004.1"/>
</dbReference>
<feature type="domain" description="Aspartate/glutamate/uridylate kinase" evidence="6">
    <location>
        <begin position="1"/>
        <end position="279"/>
    </location>
</feature>
<feature type="region of interest" description="Disordered" evidence="5">
    <location>
        <begin position="304"/>
        <end position="331"/>
    </location>
</feature>
<evidence type="ECO:0000313" key="9">
    <source>
        <dbReference type="Proteomes" id="UP000037395"/>
    </source>
</evidence>
<evidence type="ECO:0000313" key="8">
    <source>
        <dbReference type="EMBL" id="OEV36775.1"/>
    </source>
</evidence>
<dbReference type="PRINTS" id="PR01469">
    <property type="entry name" value="CARBMTKINASE"/>
</dbReference>
<gene>
    <name evidence="7" type="primary">arcC-2</name>
    <name evidence="7" type="ORF">GCM10010502_21790</name>
    <name evidence="8" type="ORF">HS99_0027595</name>
</gene>
<dbReference type="EMBL" id="BMUB01000004">
    <property type="protein sequence ID" value="GGU69993.1"/>
    <property type="molecule type" value="Genomic_DNA"/>
</dbReference>
<dbReference type="GO" id="GO:0005829">
    <property type="term" value="C:cytosol"/>
    <property type="evidence" value="ECO:0007669"/>
    <property type="project" value="TreeGrafter"/>
</dbReference>
<dbReference type="InterPro" id="IPR001048">
    <property type="entry name" value="Asp/Glu/Uridylate_kinase"/>
</dbReference>
<dbReference type="EMBL" id="JPRF03000023">
    <property type="protein sequence ID" value="OEV36775.1"/>
    <property type="molecule type" value="Genomic_DNA"/>
</dbReference>
<evidence type="ECO:0000256" key="3">
    <source>
        <dbReference type="ARBA" id="ARBA00022777"/>
    </source>
</evidence>
<dbReference type="Gene3D" id="3.40.1160.10">
    <property type="entry name" value="Acetylglutamate kinase-like"/>
    <property type="match status" value="1"/>
</dbReference>
<dbReference type="OrthoDB" id="9766717at2"/>
<dbReference type="NCBIfam" id="NF009008">
    <property type="entry name" value="PRK12354.1"/>
    <property type="match status" value="1"/>
</dbReference>
<keyword evidence="3 4" id="KW-0418">Kinase</keyword>
<dbReference type="GO" id="GO:0008804">
    <property type="term" value="F:carbamate kinase activity"/>
    <property type="evidence" value="ECO:0007669"/>
    <property type="project" value="InterPro"/>
</dbReference>
<dbReference type="Pfam" id="PF00696">
    <property type="entry name" value="AA_kinase"/>
    <property type="match status" value="1"/>
</dbReference>
<name>A0A1E7N7W1_KITAU</name>
<dbReference type="GO" id="GO:0019546">
    <property type="term" value="P:L-arginine deiminase pathway"/>
    <property type="evidence" value="ECO:0007669"/>
    <property type="project" value="TreeGrafter"/>
</dbReference>
<accession>A0A8H9LLB8</accession>
<dbReference type="Proteomes" id="UP000610124">
    <property type="component" value="Unassembled WGS sequence"/>
</dbReference>
<organism evidence="8 9">
    <name type="scientific">Kitasatospora aureofaciens</name>
    <name type="common">Streptomyces aureofaciens</name>
    <dbReference type="NCBI Taxonomy" id="1894"/>
    <lineage>
        <taxon>Bacteria</taxon>
        <taxon>Bacillati</taxon>
        <taxon>Actinomycetota</taxon>
        <taxon>Actinomycetes</taxon>
        <taxon>Kitasatosporales</taxon>
        <taxon>Streptomycetaceae</taxon>
        <taxon>Kitasatospora</taxon>
    </lineage>
</organism>
<dbReference type="InterPro" id="IPR036393">
    <property type="entry name" value="AceGlu_kinase-like_sf"/>
</dbReference>
<reference evidence="9" key="3">
    <citation type="submission" date="2016-08" db="EMBL/GenBank/DDBJ databases">
        <title>Sequencing, assembly and comparative genomics of S. aureofaciens ATCC 10762.</title>
        <authorList>
            <person name="Gradnigo J.S."/>
            <person name="Johnson N."/>
            <person name="Somerville G.A."/>
        </authorList>
    </citation>
    <scope>NUCLEOTIDE SEQUENCE [LARGE SCALE GENOMIC DNA]</scope>
    <source>
        <strain evidence="9">ATCC 10762 / DSM 40127 / CCM 3239 / JCM 4008 / LMG 5968 / NBRC 12843 / NCIMB 8234 / A-377</strain>
    </source>
</reference>
<evidence type="ECO:0000256" key="4">
    <source>
        <dbReference type="PIRNR" id="PIRNR000723"/>
    </source>
</evidence>
<dbReference type="Proteomes" id="UP000037395">
    <property type="component" value="Unassembled WGS sequence"/>
</dbReference>
<evidence type="ECO:0000256" key="5">
    <source>
        <dbReference type="SAM" id="MobiDB-lite"/>
    </source>
</evidence>
<dbReference type="AlphaFoldDB" id="A0A1E7N7W1"/>
<evidence type="ECO:0000256" key="1">
    <source>
        <dbReference type="ARBA" id="ARBA00011066"/>
    </source>
</evidence>
<proteinExistence type="inferred from homology"/>
<evidence type="ECO:0000259" key="6">
    <source>
        <dbReference type="Pfam" id="PF00696"/>
    </source>
</evidence>
<dbReference type="SUPFAM" id="SSF53633">
    <property type="entry name" value="Carbamate kinase-like"/>
    <property type="match status" value="1"/>
</dbReference>
<dbReference type="PIRSF" id="PIRSF000723">
    <property type="entry name" value="Carbamate_kin"/>
    <property type="match status" value="1"/>
</dbReference>
<reference evidence="8 9" key="2">
    <citation type="submission" date="2014-07" db="EMBL/GenBank/DDBJ databases">
        <authorList>
            <person name="Zhang J.E."/>
            <person name="Yang H."/>
            <person name="Guo J."/>
            <person name="Deng Z."/>
            <person name="Luo H."/>
            <person name="Luo M."/>
            <person name="Zhao B."/>
        </authorList>
    </citation>
    <scope>NUCLEOTIDE SEQUENCE [LARGE SCALE GENOMIC DNA]</scope>
    <source>
        <strain evidence="8">ATCC 10762</strain>
        <strain evidence="9">ATCC 10762 / DSM 40127 / CCM 3239 / JCM 4008 / LMG 5968 / NBRC 12843 / NCIMB 8234 / A-377</strain>
    </source>
</reference>
<evidence type="ECO:0000313" key="7">
    <source>
        <dbReference type="EMBL" id="GGU69993.1"/>
    </source>
</evidence>
<reference evidence="7" key="1">
    <citation type="journal article" date="2014" name="Int. J. Syst. Evol. Microbiol.">
        <title>Complete genome sequence of Corynebacterium casei LMG S-19264T (=DSM 44701T), isolated from a smear-ripened cheese.</title>
        <authorList>
            <consortium name="US DOE Joint Genome Institute (JGI-PGF)"/>
            <person name="Walter F."/>
            <person name="Albersmeier A."/>
            <person name="Kalinowski J."/>
            <person name="Ruckert C."/>
        </authorList>
    </citation>
    <scope>NUCLEOTIDE SEQUENCE</scope>
    <source>
        <strain evidence="7">JCM 4434</strain>
    </source>
</reference>
<keyword evidence="9" id="KW-1185">Reference proteome</keyword>
<sequence>MRIVAALGGNALLQRGEHPDADIQQHHVHDAARSLAELVTAGHELVITHGNGPQIGLLAEESEADPALAAPYPLDVLGAQTQGMIGTLLVRELLGRLPGHPVTALTTHTEVDPHDPAFGRPGKFIGGQLTEQQARTMETERGWTTARDGEHLRRVVPSPRPTAIVELPSIRALLATGAVVIAAGGGGVPVTRDPDTGRVRGVEAVVDKDLASALLAEQLDADALLILTDVTHVFTRFGSTRPGPLVSVTPDRLRELDLPEGSMRPKAEAAAAFAERTGHLAAIGPLDNALGTILGTTGTTVRALPGAAGEGPKALPAGPSDLGPADQRAAV</sequence>
<dbReference type="CDD" id="cd04235">
    <property type="entry name" value="AAK_CK"/>
    <property type="match status" value="1"/>
</dbReference>
<comment type="similarity">
    <text evidence="1 4">Belongs to the carbamate kinase family.</text>
</comment>
<keyword evidence="2 4" id="KW-0808">Transferase</keyword>
<dbReference type="InterPro" id="IPR003964">
    <property type="entry name" value="Carb_kinase"/>
</dbReference>
<evidence type="ECO:0000256" key="2">
    <source>
        <dbReference type="ARBA" id="ARBA00022679"/>
    </source>
</evidence>
<accession>A0A1E7N7W1</accession>